<dbReference type="PANTHER" id="PTHR24198:SF194">
    <property type="entry name" value="INVERSIN-A"/>
    <property type="match status" value="1"/>
</dbReference>
<dbReference type="InterPro" id="IPR036770">
    <property type="entry name" value="Ankyrin_rpt-contain_sf"/>
</dbReference>
<keyword evidence="2 3" id="KW-0040">ANK repeat</keyword>
<dbReference type="Gene3D" id="1.25.40.20">
    <property type="entry name" value="Ankyrin repeat-containing domain"/>
    <property type="match status" value="1"/>
</dbReference>
<proteinExistence type="predicted"/>
<reference evidence="4" key="1">
    <citation type="submission" date="2021-01" db="EMBL/GenBank/DDBJ databases">
        <authorList>
            <person name="Corre E."/>
            <person name="Pelletier E."/>
            <person name="Niang G."/>
            <person name="Scheremetjew M."/>
            <person name="Finn R."/>
            <person name="Kale V."/>
            <person name="Holt S."/>
            <person name="Cochrane G."/>
            <person name="Meng A."/>
            <person name="Brown T."/>
            <person name="Cohen L."/>
        </authorList>
    </citation>
    <scope>NUCLEOTIDE SEQUENCE</scope>
</reference>
<evidence type="ECO:0000256" key="3">
    <source>
        <dbReference type="PROSITE-ProRule" id="PRU00023"/>
    </source>
</evidence>
<feature type="repeat" description="ANK" evidence="3">
    <location>
        <begin position="143"/>
        <end position="175"/>
    </location>
</feature>
<gene>
    <name evidence="4" type="ORF">NSCI0253_LOCUS33641</name>
</gene>
<organism evidence="4">
    <name type="scientific">Noctiluca scintillans</name>
    <name type="common">Sea sparkle</name>
    <name type="synonym">Red tide dinoflagellate</name>
    <dbReference type="NCBI Taxonomy" id="2966"/>
    <lineage>
        <taxon>Eukaryota</taxon>
        <taxon>Sar</taxon>
        <taxon>Alveolata</taxon>
        <taxon>Dinophyceae</taxon>
        <taxon>Noctilucales</taxon>
        <taxon>Noctilucaceae</taxon>
        <taxon>Noctiluca</taxon>
    </lineage>
</organism>
<sequence length="309" mass="33574">MRVFQTLVCRSVLATRPLGKILHGSVRTFSTPTWRMREEAMALARAPLARPGFSCEGLVTASSTSPASLVEQSRVAALQGDAKRCHILVWQLRDLPRDSAVRAAVDATDPDTRTLLHSLAGVGLETTTRVFLELQPRHLKDKDGKTPLHLAAMGNHALVAQDLLRANANVDARDAHGRTPLFLAAEGGHSRAARVLARFGANMGATASDGKTPLDVANHDEKLQAWLVQFGDKRQHTSENVGKIAYFQGLGADLPAHVVAPRLALQSWGYAPLDENGEPVMIRRGIRFAKKRKGPSSPKGKVNWYSPRG</sequence>
<evidence type="ECO:0000313" key="4">
    <source>
        <dbReference type="EMBL" id="CAD8859287.1"/>
    </source>
</evidence>
<keyword evidence="1" id="KW-0677">Repeat</keyword>
<dbReference type="AlphaFoldDB" id="A0A7S1ANC7"/>
<dbReference type="InterPro" id="IPR002110">
    <property type="entry name" value="Ankyrin_rpt"/>
</dbReference>
<dbReference type="SMART" id="SM00248">
    <property type="entry name" value="ANK"/>
    <property type="match status" value="2"/>
</dbReference>
<evidence type="ECO:0000256" key="2">
    <source>
        <dbReference type="ARBA" id="ARBA00023043"/>
    </source>
</evidence>
<protein>
    <submittedName>
        <fullName evidence="4">Uncharacterized protein</fullName>
    </submittedName>
</protein>
<evidence type="ECO:0000256" key="1">
    <source>
        <dbReference type="ARBA" id="ARBA00022737"/>
    </source>
</evidence>
<accession>A0A7S1ANC7</accession>
<dbReference type="PROSITE" id="PS50297">
    <property type="entry name" value="ANK_REP_REGION"/>
    <property type="match status" value="2"/>
</dbReference>
<feature type="repeat" description="ANK" evidence="3">
    <location>
        <begin position="176"/>
        <end position="208"/>
    </location>
</feature>
<dbReference type="PROSITE" id="PS50088">
    <property type="entry name" value="ANK_REPEAT"/>
    <property type="match status" value="2"/>
</dbReference>
<dbReference type="EMBL" id="HBFQ01047292">
    <property type="protein sequence ID" value="CAD8859287.1"/>
    <property type="molecule type" value="Transcribed_RNA"/>
</dbReference>
<dbReference type="SUPFAM" id="SSF48403">
    <property type="entry name" value="Ankyrin repeat"/>
    <property type="match status" value="1"/>
</dbReference>
<dbReference type="PANTHER" id="PTHR24198">
    <property type="entry name" value="ANKYRIN REPEAT AND PROTEIN KINASE DOMAIN-CONTAINING PROTEIN"/>
    <property type="match status" value="1"/>
</dbReference>
<dbReference type="Pfam" id="PF00023">
    <property type="entry name" value="Ank"/>
    <property type="match status" value="2"/>
</dbReference>
<name>A0A7S1ANC7_NOCSC</name>